<evidence type="ECO:0000313" key="2">
    <source>
        <dbReference type="EMBL" id="KAG8465822.1"/>
    </source>
</evidence>
<comment type="caution">
    <text evidence="2">The sequence shown here is derived from an EMBL/GenBank/DDBJ whole genome shotgun (WGS) entry which is preliminary data.</text>
</comment>
<evidence type="ECO:0000256" key="1">
    <source>
        <dbReference type="SAM" id="MobiDB-lite"/>
    </source>
</evidence>
<feature type="region of interest" description="Disordered" evidence="1">
    <location>
        <begin position="94"/>
        <end position="133"/>
    </location>
</feature>
<accession>A0A8J5XK23</accession>
<organism evidence="2 3">
    <name type="scientific">Diacronema lutheri</name>
    <name type="common">Unicellular marine alga</name>
    <name type="synonym">Monochrysis lutheri</name>
    <dbReference type="NCBI Taxonomy" id="2081491"/>
    <lineage>
        <taxon>Eukaryota</taxon>
        <taxon>Haptista</taxon>
        <taxon>Haptophyta</taxon>
        <taxon>Pavlovophyceae</taxon>
        <taxon>Pavlovales</taxon>
        <taxon>Pavlovaceae</taxon>
        <taxon>Diacronema</taxon>
    </lineage>
</organism>
<keyword evidence="3" id="KW-1185">Reference proteome</keyword>
<name>A0A8J5XK23_DIALT</name>
<protein>
    <submittedName>
        <fullName evidence="2">Uncharacterized protein</fullName>
    </submittedName>
</protein>
<reference evidence="2" key="1">
    <citation type="submission" date="2021-05" db="EMBL/GenBank/DDBJ databases">
        <title>The genome of the haptophyte Pavlova lutheri (Diacronema luteri, Pavlovales) - a model for lipid biosynthesis in eukaryotic algae.</title>
        <authorList>
            <person name="Hulatt C.J."/>
            <person name="Posewitz M.C."/>
        </authorList>
    </citation>
    <scope>NUCLEOTIDE SEQUENCE</scope>
    <source>
        <strain evidence="2">NIVA-4/92</strain>
    </source>
</reference>
<evidence type="ECO:0000313" key="3">
    <source>
        <dbReference type="Proteomes" id="UP000751190"/>
    </source>
</evidence>
<dbReference type="AlphaFoldDB" id="A0A8J5XK23"/>
<sequence length="553" mass="60208">MGIFVRVSRLASYLGDQAKNHSLKGDVREEFVKAVEHTKAAPKGEYGATSEPAMKDGKIMFKPAFMSVADRRPSHLQLAMLHYVANGVVEEACASEPGAEQSEAEPPSTHVGADDDDEEDEAPGGAKPHSLVVRRGSSEAVEPLSADAAELIFAGSEGLIWHAQIVADDYSNSRHVLPSGELKPRRPLPQERVSRFFSSLMRTHDGRWIYGGGALNGWPALTNLEVRSITWKRARDRMVHLGPICRLFDAVTGEGAVPSTAEQIRTFAAVHLKPGASVRVTLRAPRWSSRGWAPEAPGHCFWFDALNPSGPRLVYGTHMVAAAGGRELLPSSVLDAASGWRAGAAGAPPPGADGKGGPRAVRVHIFGHRYAKVRESAMDRETWHSAVLLEWDHGTHCTVVELAWLNGLGGYGGKSNFVLDREAERPALYDALPAALKAPWVSTRAEVRVIDVPARDKAAFAHFLAEHTGNARRFLQPAFSASSDVRLSHASRAHIFRYVLNFVVLNPHYVRNRSNCHAFACDLFRHLTCGSKVESFHFSPHARAAMGLVAARL</sequence>
<gene>
    <name evidence="2" type="ORF">KFE25_005392</name>
</gene>
<dbReference type="OrthoDB" id="6050183at2759"/>
<dbReference type="Proteomes" id="UP000751190">
    <property type="component" value="Unassembled WGS sequence"/>
</dbReference>
<proteinExistence type="predicted"/>
<dbReference type="EMBL" id="JAGTXO010000009">
    <property type="protein sequence ID" value="KAG8465822.1"/>
    <property type="molecule type" value="Genomic_DNA"/>
</dbReference>